<evidence type="ECO:0000256" key="1">
    <source>
        <dbReference type="SAM" id="MobiDB-lite"/>
    </source>
</evidence>
<dbReference type="PROSITE" id="PS50222">
    <property type="entry name" value="EF_HAND_2"/>
    <property type="match status" value="2"/>
</dbReference>
<feature type="chain" id="PRO_5045884811" description="EF-hand domain-containing protein" evidence="2">
    <location>
        <begin position="21"/>
        <end position="143"/>
    </location>
</feature>
<comment type="caution">
    <text evidence="4">The sequence shown here is derived from an EMBL/GenBank/DDBJ whole genome shotgun (WGS) entry which is preliminary data.</text>
</comment>
<dbReference type="SUPFAM" id="SSF47473">
    <property type="entry name" value="EF-hand"/>
    <property type="match status" value="1"/>
</dbReference>
<evidence type="ECO:0000313" key="5">
    <source>
        <dbReference type="Proteomes" id="UP001371305"/>
    </source>
</evidence>
<dbReference type="Gene3D" id="1.10.238.10">
    <property type="entry name" value="EF-hand"/>
    <property type="match status" value="2"/>
</dbReference>
<gene>
    <name evidence="4" type="ORF">WKV53_27000</name>
</gene>
<keyword evidence="2" id="KW-0732">Signal</keyword>
<protein>
    <recommendedName>
        <fullName evidence="3">EF-hand domain-containing protein</fullName>
    </recommendedName>
</protein>
<dbReference type="InterPro" id="IPR018247">
    <property type="entry name" value="EF_Hand_1_Ca_BS"/>
</dbReference>
<dbReference type="InterPro" id="IPR002048">
    <property type="entry name" value="EF_hand_dom"/>
</dbReference>
<feature type="compositionally biased region" description="Low complexity" evidence="1">
    <location>
        <begin position="22"/>
        <end position="33"/>
    </location>
</feature>
<organism evidence="4 5">
    <name type="scientific">Luteolibacter soli</name>
    <dbReference type="NCBI Taxonomy" id="3135280"/>
    <lineage>
        <taxon>Bacteria</taxon>
        <taxon>Pseudomonadati</taxon>
        <taxon>Verrucomicrobiota</taxon>
        <taxon>Verrucomicrobiia</taxon>
        <taxon>Verrucomicrobiales</taxon>
        <taxon>Verrucomicrobiaceae</taxon>
        <taxon>Luteolibacter</taxon>
    </lineage>
</organism>
<dbReference type="PROSITE" id="PS51257">
    <property type="entry name" value="PROKAR_LIPOPROTEIN"/>
    <property type="match status" value="1"/>
</dbReference>
<feature type="signal peptide" evidence="2">
    <location>
        <begin position="1"/>
        <end position="20"/>
    </location>
</feature>
<evidence type="ECO:0000256" key="2">
    <source>
        <dbReference type="SAM" id="SignalP"/>
    </source>
</evidence>
<proteinExistence type="predicted"/>
<evidence type="ECO:0000259" key="3">
    <source>
        <dbReference type="PROSITE" id="PS50222"/>
    </source>
</evidence>
<dbReference type="PROSITE" id="PS00018">
    <property type="entry name" value="EF_HAND_1"/>
    <property type="match status" value="2"/>
</dbReference>
<sequence>MKCVSGLLCFAAALSFSSCATTSKSSTPSAEASFKSADLDGNGKVSRPEYDSHMIGEMFARYDTNKDSVISEKEFLANGGTKEGFHKINTSGSGKITLQEARSSAGVKKTLTAPFKEADKNGDGSVTLVEFQAARAKALDYVR</sequence>
<dbReference type="EMBL" id="JBBUKT010000016">
    <property type="protein sequence ID" value="MEK7954195.1"/>
    <property type="molecule type" value="Genomic_DNA"/>
</dbReference>
<dbReference type="Pfam" id="PF13202">
    <property type="entry name" value="EF-hand_5"/>
    <property type="match status" value="2"/>
</dbReference>
<reference evidence="4 5" key="1">
    <citation type="submission" date="2024-04" db="EMBL/GenBank/DDBJ databases">
        <title>Luteolibacter sp. isolated from soil.</title>
        <authorList>
            <person name="An J."/>
        </authorList>
    </citation>
    <scope>NUCLEOTIDE SEQUENCE [LARGE SCALE GENOMIC DNA]</scope>
    <source>
        <strain evidence="4 5">Y139</strain>
    </source>
</reference>
<dbReference type="InterPro" id="IPR011992">
    <property type="entry name" value="EF-hand-dom_pair"/>
</dbReference>
<keyword evidence="5" id="KW-1185">Reference proteome</keyword>
<dbReference type="Proteomes" id="UP001371305">
    <property type="component" value="Unassembled WGS sequence"/>
</dbReference>
<evidence type="ECO:0000313" key="4">
    <source>
        <dbReference type="EMBL" id="MEK7954195.1"/>
    </source>
</evidence>
<feature type="domain" description="EF-hand" evidence="3">
    <location>
        <begin position="106"/>
        <end position="141"/>
    </location>
</feature>
<feature type="domain" description="EF-hand" evidence="3">
    <location>
        <begin position="25"/>
        <end position="60"/>
    </location>
</feature>
<name>A0ABU9B5P7_9BACT</name>
<accession>A0ABU9B5P7</accession>
<dbReference type="SMART" id="SM00054">
    <property type="entry name" value="EFh"/>
    <property type="match status" value="2"/>
</dbReference>
<dbReference type="RefSeq" id="WP_341407963.1">
    <property type="nucleotide sequence ID" value="NZ_JBBUKT010000016.1"/>
</dbReference>
<feature type="region of interest" description="Disordered" evidence="1">
    <location>
        <begin position="22"/>
        <end position="45"/>
    </location>
</feature>